<evidence type="ECO:0000256" key="3">
    <source>
        <dbReference type="ARBA" id="ARBA00023163"/>
    </source>
</evidence>
<organism evidence="5 6">
    <name type="scientific">Rhodoferax fermentans</name>
    <dbReference type="NCBI Taxonomy" id="28066"/>
    <lineage>
        <taxon>Bacteria</taxon>
        <taxon>Pseudomonadati</taxon>
        <taxon>Pseudomonadota</taxon>
        <taxon>Betaproteobacteria</taxon>
        <taxon>Burkholderiales</taxon>
        <taxon>Comamonadaceae</taxon>
        <taxon>Rhodoferax</taxon>
    </lineage>
</organism>
<dbReference type="InterPro" id="IPR050313">
    <property type="entry name" value="Carb_Metab_HTH_regulators"/>
</dbReference>
<dbReference type="OrthoDB" id="9797223at2"/>
<reference evidence="5 6" key="1">
    <citation type="submission" date="2017-01" db="EMBL/GenBank/DDBJ databases">
        <title>Genome sequencing of Rhodoferax fermentans JCM 7819.</title>
        <authorList>
            <person name="Kim Y.J."/>
            <person name="Farh M.E.-A."/>
            <person name="Yang D.-C."/>
        </authorList>
    </citation>
    <scope>NUCLEOTIDE SEQUENCE [LARGE SCALE GENOMIC DNA]</scope>
    <source>
        <strain evidence="5 6">JCM 7819</strain>
    </source>
</reference>
<comment type="caution">
    <text evidence="5">The sequence shown here is derived from an EMBL/GenBank/DDBJ whole genome shotgun (WGS) entry which is preliminary data.</text>
</comment>
<dbReference type="PANTHER" id="PTHR30363">
    <property type="entry name" value="HTH-TYPE TRANSCRIPTIONAL REGULATOR SRLR-RELATED"/>
    <property type="match status" value="1"/>
</dbReference>
<dbReference type="GO" id="GO:0003677">
    <property type="term" value="F:DNA binding"/>
    <property type="evidence" value="ECO:0007669"/>
    <property type="project" value="UniProtKB-KW"/>
</dbReference>
<sequence length="256" mass="28055">MFEKRRQRIDKILALLEVNQSLHIRDVAQMLEVSEMTLRRDIAHGDNRLLYLGGYLVKPGTNKASQYSLDSEKGVGLKNKRWVGRLAAEQIQSGDCIFIDCGTTTPHIVAAMPKDIECTVICYAKNIAYPLSSFPNVTLVLLGGVYYPSSATFYCEESVGYLNKFGINKAFLSAGGVSLERGISCSHLHEVKIKQAILGIAIKKILVVDSGKFGQFRSAFFADFAQIDSVVTDSGIDAETAAKITDSHTELLIAQA</sequence>
<proteinExistence type="predicted"/>
<gene>
    <name evidence="5" type="ORF">RF819_20200</name>
</gene>
<evidence type="ECO:0000256" key="2">
    <source>
        <dbReference type="ARBA" id="ARBA00023125"/>
    </source>
</evidence>
<accession>A0A1T1AXC3</accession>
<keyword evidence="1" id="KW-0805">Transcription regulation</keyword>
<dbReference type="PROSITE" id="PS00894">
    <property type="entry name" value="HTH_DEOR_1"/>
    <property type="match status" value="1"/>
</dbReference>
<evidence type="ECO:0000313" key="5">
    <source>
        <dbReference type="EMBL" id="OOV08707.1"/>
    </source>
</evidence>
<dbReference type="InterPro" id="IPR018356">
    <property type="entry name" value="Tscrpt_reg_HTH_DeoR_CS"/>
</dbReference>
<keyword evidence="3" id="KW-0804">Transcription</keyword>
<evidence type="ECO:0000313" key="6">
    <source>
        <dbReference type="Proteomes" id="UP000190750"/>
    </source>
</evidence>
<dbReference type="Proteomes" id="UP000190750">
    <property type="component" value="Unassembled WGS sequence"/>
</dbReference>
<dbReference type="InterPro" id="IPR037171">
    <property type="entry name" value="NagB/RpiA_transferase-like"/>
</dbReference>
<dbReference type="SMART" id="SM00420">
    <property type="entry name" value="HTH_DEOR"/>
    <property type="match status" value="1"/>
</dbReference>
<name>A0A1T1AXC3_RHOFE</name>
<dbReference type="SMART" id="SM01134">
    <property type="entry name" value="DeoRC"/>
    <property type="match status" value="1"/>
</dbReference>
<dbReference type="GO" id="GO:0003700">
    <property type="term" value="F:DNA-binding transcription factor activity"/>
    <property type="evidence" value="ECO:0007669"/>
    <property type="project" value="InterPro"/>
</dbReference>
<protein>
    <recommendedName>
        <fullName evidence="4">HTH deoR-type domain-containing protein</fullName>
    </recommendedName>
</protein>
<feature type="domain" description="HTH deoR-type" evidence="4">
    <location>
        <begin position="5"/>
        <end position="57"/>
    </location>
</feature>
<dbReference type="AlphaFoldDB" id="A0A1T1AXC3"/>
<dbReference type="Pfam" id="PF00455">
    <property type="entry name" value="DeoRC"/>
    <property type="match status" value="1"/>
</dbReference>
<evidence type="ECO:0000259" key="4">
    <source>
        <dbReference type="PROSITE" id="PS51000"/>
    </source>
</evidence>
<dbReference type="Pfam" id="PF08220">
    <property type="entry name" value="HTH_DeoR"/>
    <property type="match status" value="1"/>
</dbReference>
<keyword evidence="6" id="KW-1185">Reference proteome</keyword>
<dbReference type="RefSeq" id="WP_158081318.1">
    <property type="nucleotide sequence ID" value="NZ_MTJN01000002.1"/>
</dbReference>
<dbReference type="EMBL" id="MTJN01000002">
    <property type="protein sequence ID" value="OOV08707.1"/>
    <property type="molecule type" value="Genomic_DNA"/>
</dbReference>
<dbReference type="PROSITE" id="PS51000">
    <property type="entry name" value="HTH_DEOR_2"/>
    <property type="match status" value="1"/>
</dbReference>
<dbReference type="STRING" id="28066.RF819_20200"/>
<keyword evidence="2" id="KW-0238">DNA-binding</keyword>
<evidence type="ECO:0000256" key="1">
    <source>
        <dbReference type="ARBA" id="ARBA00023015"/>
    </source>
</evidence>
<dbReference type="InterPro" id="IPR001034">
    <property type="entry name" value="DeoR_HTH"/>
</dbReference>
<dbReference type="InterPro" id="IPR014036">
    <property type="entry name" value="DeoR-like_C"/>
</dbReference>
<dbReference type="PANTHER" id="PTHR30363:SF8">
    <property type="entry name" value="DEOXYRIBOSE OPERON REPRESSOR"/>
    <property type="match status" value="1"/>
</dbReference>
<dbReference type="SUPFAM" id="SSF100950">
    <property type="entry name" value="NagB/RpiA/CoA transferase-like"/>
    <property type="match status" value="1"/>
</dbReference>